<reference evidence="1" key="1">
    <citation type="submission" date="2020-05" db="EMBL/GenBank/DDBJ databases">
        <title>WGS assembly of Panicum virgatum.</title>
        <authorList>
            <person name="Lovell J.T."/>
            <person name="Jenkins J."/>
            <person name="Shu S."/>
            <person name="Juenger T.E."/>
            <person name="Schmutz J."/>
        </authorList>
    </citation>
    <scope>NUCLEOTIDE SEQUENCE</scope>
    <source>
        <strain evidence="1">AP13</strain>
    </source>
</reference>
<gene>
    <name evidence="1" type="ORF">PVAP13_9KG125500</name>
</gene>
<sequence>MLSAVFSPVTRRPGLPCPLLSLGHWGSWLLLGREVVGDVEEGEQDEQGGGSGEMGSGEVSSGLFGSVMAGVLGARFATVPQGDKLHAVLEHGFLGAIAYSDRSCLLLAMMHLALHCTGHYFYSLPMTRTTSDGFGKTLVGACTNVNVFLYNEQTGQMSPVRYV</sequence>
<accession>A0A8T0NEM6</accession>
<comment type="caution">
    <text evidence="1">The sequence shown here is derived from an EMBL/GenBank/DDBJ whole genome shotgun (WGS) entry which is preliminary data.</text>
</comment>
<proteinExistence type="predicted"/>
<keyword evidence="2" id="KW-1185">Reference proteome</keyword>
<evidence type="ECO:0000313" key="1">
    <source>
        <dbReference type="EMBL" id="KAG2547777.1"/>
    </source>
</evidence>
<organism evidence="1 2">
    <name type="scientific">Panicum virgatum</name>
    <name type="common">Blackwell switchgrass</name>
    <dbReference type="NCBI Taxonomy" id="38727"/>
    <lineage>
        <taxon>Eukaryota</taxon>
        <taxon>Viridiplantae</taxon>
        <taxon>Streptophyta</taxon>
        <taxon>Embryophyta</taxon>
        <taxon>Tracheophyta</taxon>
        <taxon>Spermatophyta</taxon>
        <taxon>Magnoliopsida</taxon>
        <taxon>Liliopsida</taxon>
        <taxon>Poales</taxon>
        <taxon>Poaceae</taxon>
        <taxon>PACMAD clade</taxon>
        <taxon>Panicoideae</taxon>
        <taxon>Panicodae</taxon>
        <taxon>Paniceae</taxon>
        <taxon>Panicinae</taxon>
        <taxon>Panicum</taxon>
        <taxon>Panicum sect. Hiantes</taxon>
    </lineage>
</organism>
<name>A0A8T0NEM6_PANVG</name>
<evidence type="ECO:0000313" key="2">
    <source>
        <dbReference type="Proteomes" id="UP000823388"/>
    </source>
</evidence>
<dbReference type="Proteomes" id="UP000823388">
    <property type="component" value="Chromosome 9K"/>
</dbReference>
<dbReference type="AlphaFoldDB" id="A0A8T0NEM6"/>
<protein>
    <submittedName>
        <fullName evidence="1">Uncharacterized protein</fullName>
    </submittedName>
</protein>
<dbReference type="EMBL" id="CM029053">
    <property type="protein sequence ID" value="KAG2547777.1"/>
    <property type="molecule type" value="Genomic_DNA"/>
</dbReference>